<reference evidence="1 2" key="1">
    <citation type="journal article" date="2020" name="J Geophys Res Biogeosci">
        <title>Magnetotaxis as an Adaptation to Enable Bacterial Shuttling of Microbial Sulfur and Sulfur Cycling Across Aquatic Oxic#Anoxic Interfaces.</title>
        <authorList>
            <person name="Li J."/>
            <person name="Liu P."/>
            <person name="Wang J."/>
            <person name="Roberts A.P."/>
            <person name="Pan Y."/>
        </authorList>
    </citation>
    <scope>NUCLEOTIDE SEQUENCE [LARGE SCALE GENOMIC DNA]</scope>
    <source>
        <strain evidence="1 2">MYR-1_YQ</strain>
    </source>
</reference>
<evidence type="ECO:0008006" key="3">
    <source>
        <dbReference type="Google" id="ProtNLM"/>
    </source>
</evidence>
<keyword evidence="2" id="KW-1185">Reference proteome</keyword>
<dbReference type="EMBL" id="JABXWD010000072">
    <property type="protein sequence ID" value="MBV6341093.1"/>
    <property type="molecule type" value="Genomic_DNA"/>
</dbReference>
<sequence length="62" mass="7280">MEKQDVILSEFEFPNETTEKIINKELGYQRARDRQIALMRKGLYLGTDGKFLPVREELHARG</sequence>
<accession>A0ABS6RXX2</accession>
<gene>
    <name evidence="1" type="ORF">HWQ67_05800</name>
</gene>
<name>A0ABS6RXX2_9BACT</name>
<comment type="caution">
    <text evidence="1">The sequence shown here is derived from an EMBL/GenBank/DDBJ whole genome shotgun (WGS) entry which is preliminary data.</text>
</comment>
<dbReference type="RefSeq" id="WP_218251705.1">
    <property type="nucleotide sequence ID" value="NZ_JABXWD010000072.1"/>
</dbReference>
<protein>
    <recommendedName>
        <fullName evidence="3">DUF4224 domain-containing protein</fullName>
    </recommendedName>
</protein>
<evidence type="ECO:0000313" key="2">
    <source>
        <dbReference type="Proteomes" id="UP001196980"/>
    </source>
</evidence>
<dbReference type="Proteomes" id="UP001196980">
    <property type="component" value="Unassembled WGS sequence"/>
</dbReference>
<evidence type="ECO:0000313" key="1">
    <source>
        <dbReference type="EMBL" id="MBV6341093.1"/>
    </source>
</evidence>
<organism evidence="1 2">
    <name type="scientific">Candidatus Magnetobacterium casense</name>
    <dbReference type="NCBI Taxonomy" id="1455061"/>
    <lineage>
        <taxon>Bacteria</taxon>
        <taxon>Pseudomonadati</taxon>
        <taxon>Nitrospirota</taxon>
        <taxon>Thermodesulfovibrionia</taxon>
        <taxon>Thermodesulfovibrionales</taxon>
        <taxon>Candidatus Magnetobacteriaceae</taxon>
        <taxon>Candidatus Magnetobacterium</taxon>
    </lineage>
</organism>
<proteinExistence type="predicted"/>